<sequence length="99" mass="11326">MDDTSLPLQDKLNLETARISWPELERFFARGRVLDVSAELDLLEVASALTEDDIDKFTGWTASKKVQHLQDETAKQWVEDDSNLWAVVIAPWVVVQNKQ</sequence>
<dbReference type="InterPro" id="IPR018741">
    <property type="entry name" value="DUF2288"/>
</dbReference>
<dbReference type="EMBL" id="CACVAT010000634">
    <property type="protein sequence ID" value="CAA6830817.1"/>
    <property type="molecule type" value="Genomic_DNA"/>
</dbReference>
<reference evidence="1" key="1">
    <citation type="submission" date="2020-01" db="EMBL/GenBank/DDBJ databases">
        <authorList>
            <person name="Meier V. D."/>
            <person name="Meier V D."/>
        </authorList>
    </citation>
    <scope>NUCLEOTIDE SEQUENCE</scope>
    <source>
        <strain evidence="1">HLG_WM_MAG_09</strain>
    </source>
</reference>
<dbReference type="AlphaFoldDB" id="A0A6S6UL75"/>
<organism evidence="1">
    <name type="scientific">uncultured Thiotrichaceae bacterium</name>
    <dbReference type="NCBI Taxonomy" id="298394"/>
    <lineage>
        <taxon>Bacteria</taxon>
        <taxon>Pseudomonadati</taxon>
        <taxon>Pseudomonadota</taxon>
        <taxon>Gammaproteobacteria</taxon>
        <taxon>Thiotrichales</taxon>
        <taxon>Thiotrichaceae</taxon>
        <taxon>environmental samples</taxon>
    </lineage>
</organism>
<proteinExistence type="predicted"/>
<dbReference type="Pfam" id="PF10052">
    <property type="entry name" value="DUF2288"/>
    <property type="match status" value="1"/>
</dbReference>
<evidence type="ECO:0000313" key="1">
    <source>
        <dbReference type="EMBL" id="CAA6830817.1"/>
    </source>
</evidence>
<accession>A0A6S6UL75</accession>
<protein>
    <recommendedName>
        <fullName evidence="2">DUF2288 domain-containing protein</fullName>
    </recommendedName>
</protein>
<evidence type="ECO:0008006" key="2">
    <source>
        <dbReference type="Google" id="ProtNLM"/>
    </source>
</evidence>
<gene>
    <name evidence="1" type="ORF">HELGO_WM26982</name>
</gene>
<name>A0A6S6UL75_9GAMM</name>